<evidence type="ECO:0000256" key="6">
    <source>
        <dbReference type="ARBA" id="ARBA00023054"/>
    </source>
</evidence>
<evidence type="ECO:0000256" key="13">
    <source>
        <dbReference type="SAM" id="Coils"/>
    </source>
</evidence>
<evidence type="ECO:0000256" key="7">
    <source>
        <dbReference type="ARBA" id="ARBA00023228"/>
    </source>
</evidence>
<dbReference type="Proteomes" id="UP000001593">
    <property type="component" value="Unassembled WGS sequence"/>
</dbReference>
<dbReference type="HOGENOM" id="CLU_107415_0_1_1"/>
<keyword evidence="16" id="KW-1185">Reference proteome</keyword>
<keyword evidence="7" id="KW-0458">Lysosome</keyword>
<evidence type="ECO:0000256" key="9">
    <source>
        <dbReference type="ARBA" id="ARBA00046287"/>
    </source>
</evidence>
<dbReference type="AlphaFoldDB" id="A7T701"/>
<keyword evidence="4" id="KW-0967">Endosome</keyword>
<dbReference type="KEGG" id="nve:5498668"/>
<reference evidence="15 16" key="1">
    <citation type="journal article" date="2007" name="Science">
        <title>Sea anemone genome reveals ancestral eumetazoan gene repertoire and genomic organization.</title>
        <authorList>
            <person name="Putnam N.H."/>
            <person name="Srivastava M."/>
            <person name="Hellsten U."/>
            <person name="Dirks B."/>
            <person name="Chapman J."/>
            <person name="Salamov A."/>
            <person name="Terry A."/>
            <person name="Shapiro H."/>
            <person name="Lindquist E."/>
            <person name="Kapitonov V.V."/>
            <person name="Jurka J."/>
            <person name="Genikhovich G."/>
            <person name="Grigoriev I.V."/>
            <person name="Lucas S.M."/>
            <person name="Steele R.E."/>
            <person name="Finnerty J.R."/>
            <person name="Technau U."/>
            <person name="Martindale M.Q."/>
            <person name="Rokhsar D.S."/>
        </authorList>
    </citation>
    <scope>NUCLEOTIDE SEQUENCE [LARGE SCALE GENOMIC DNA]</scope>
    <source>
        <strain evidence="16">CH2 X CH6</strain>
    </source>
</reference>
<feature type="non-terminal residue" evidence="15">
    <location>
        <position position="186"/>
    </location>
</feature>
<dbReference type="GO" id="GO:0030137">
    <property type="term" value="C:COPI-coated vesicle"/>
    <property type="evidence" value="ECO:0007669"/>
    <property type="project" value="UniProtKB-SubCell"/>
</dbReference>
<keyword evidence="8" id="KW-0968">Cytoplasmic vesicle</keyword>
<evidence type="ECO:0000313" key="15">
    <source>
        <dbReference type="EMBL" id="EDO28254.1"/>
    </source>
</evidence>
<feature type="compositionally biased region" description="Basic and acidic residues" evidence="14">
    <location>
        <begin position="95"/>
        <end position="111"/>
    </location>
</feature>
<feature type="coiled-coil region" evidence="13">
    <location>
        <begin position="155"/>
        <end position="182"/>
    </location>
</feature>
<evidence type="ECO:0000256" key="2">
    <source>
        <dbReference type="ARBA" id="ARBA00004371"/>
    </source>
</evidence>
<dbReference type="GO" id="GO:0005793">
    <property type="term" value="C:endoplasmic reticulum-Golgi intermediate compartment"/>
    <property type="evidence" value="ECO:0007669"/>
    <property type="project" value="UniProtKB-SubCell"/>
</dbReference>
<name>A7T701_NEMVE</name>
<evidence type="ECO:0000256" key="12">
    <source>
        <dbReference type="ARBA" id="ARBA00093646"/>
    </source>
</evidence>
<dbReference type="STRING" id="45351.A7T701"/>
<dbReference type="EMBL" id="DS471805">
    <property type="protein sequence ID" value="EDO28254.1"/>
    <property type="molecule type" value="Genomic_DNA"/>
</dbReference>
<dbReference type="PhylomeDB" id="A7T701"/>
<protein>
    <recommendedName>
        <fullName evidence="11">Vacuolar ATPase assembly protein VMA22</fullName>
    </recommendedName>
    <alternativeName>
        <fullName evidence="12">Coiled-coil domain-containing protein 115</fullName>
    </alternativeName>
</protein>
<dbReference type="PANTHER" id="PTHR31996">
    <property type="entry name" value="COILED-COIL DOMAIN-CONTAINING PROTEIN 115"/>
    <property type="match status" value="1"/>
</dbReference>
<evidence type="ECO:0000256" key="3">
    <source>
        <dbReference type="ARBA" id="ARBA00004399"/>
    </source>
</evidence>
<keyword evidence="6 13" id="KW-0175">Coiled coil</keyword>
<dbReference type="Pfam" id="PF21730">
    <property type="entry name" value="Vma22_CCDC115"/>
    <property type="match status" value="1"/>
</dbReference>
<feature type="region of interest" description="Disordered" evidence="14">
    <location>
        <begin position="73"/>
        <end position="111"/>
    </location>
</feature>
<sequence>DVCETLDELTLDFFEKYEELRQKRIELCSLMRDGYLSLSQARYSMGNKAVGPLQYSENMTALARVELGENSFHLSKQRPGQKTEEQEATEASKNINDDGLRKRKVGNPEEKDNKEIKELEFGIAELGITYTDPIKWFGVLVPSALRTGQNKFSTAVELCCDVANLENDLKRLVERFNELKHQKKAL</sequence>
<evidence type="ECO:0000256" key="14">
    <source>
        <dbReference type="SAM" id="MobiDB-lite"/>
    </source>
</evidence>
<dbReference type="Gene3D" id="1.10.287.3240">
    <property type="match status" value="1"/>
</dbReference>
<dbReference type="GO" id="GO:0005764">
    <property type="term" value="C:lysosome"/>
    <property type="evidence" value="ECO:0007669"/>
    <property type="project" value="UniProtKB-SubCell"/>
</dbReference>
<dbReference type="GO" id="GO:0051082">
    <property type="term" value="F:unfolded protein binding"/>
    <property type="evidence" value="ECO:0000318"/>
    <property type="project" value="GO_Central"/>
</dbReference>
<dbReference type="InterPro" id="IPR040357">
    <property type="entry name" value="Vma22/CCDC115"/>
</dbReference>
<evidence type="ECO:0000256" key="11">
    <source>
        <dbReference type="ARBA" id="ARBA00093634"/>
    </source>
</evidence>
<dbReference type="eggNOG" id="ENOG502S392">
    <property type="taxonomic scope" value="Eukaryota"/>
</dbReference>
<gene>
    <name evidence="15" type="ORF">NEMVEDRAFT_v1g4564</name>
</gene>
<evidence type="ECO:0000313" key="16">
    <source>
        <dbReference type="Proteomes" id="UP000001593"/>
    </source>
</evidence>
<evidence type="ECO:0000256" key="5">
    <source>
        <dbReference type="ARBA" id="ARBA00022824"/>
    </source>
</evidence>
<dbReference type="GO" id="GO:0070072">
    <property type="term" value="P:vacuolar proton-transporting V-type ATPase complex assembly"/>
    <property type="evidence" value="ECO:0007669"/>
    <property type="project" value="InterPro"/>
</dbReference>
<evidence type="ECO:0000256" key="8">
    <source>
        <dbReference type="ARBA" id="ARBA00023329"/>
    </source>
</evidence>
<comment type="subcellular location">
    <subcellularLocation>
        <location evidence="9">Cytoplasmic vesicle</location>
        <location evidence="9">COPI-coated vesicle</location>
    </subcellularLocation>
    <subcellularLocation>
        <location evidence="3">Endoplasmic reticulum-Golgi intermediate compartment</location>
    </subcellularLocation>
    <subcellularLocation>
        <location evidence="1">Endosome</location>
    </subcellularLocation>
    <subcellularLocation>
        <location evidence="2">Lysosome</location>
    </subcellularLocation>
</comment>
<dbReference type="FunFam" id="1.10.287.3240:FF:000005">
    <property type="entry name" value="coiled-coil domain-containing protein 115"/>
    <property type="match status" value="1"/>
</dbReference>
<dbReference type="GO" id="GO:0005768">
    <property type="term" value="C:endosome"/>
    <property type="evidence" value="ECO:0007669"/>
    <property type="project" value="UniProtKB-SubCell"/>
</dbReference>
<proteinExistence type="predicted"/>
<dbReference type="InParanoid" id="A7T701"/>
<organism evidence="15 16">
    <name type="scientific">Nematostella vectensis</name>
    <name type="common">Starlet sea anemone</name>
    <dbReference type="NCBI Taxonomy" id="45351"/>
    <lineage>
        <taxon>Eukaryota</taxon>
        <taxon>Metazoa</taxon>
        <taxon>Cnidaria</taxon>
        <taxon>Anthozoa</taxon>
        <taxon>Hexacorallia</taxon>
        <taxon>Actiniaria</taxon>
        <taxon>Edwardsiidae</taxon>
        <taxon>Nematostella</taxon>
    </lineage>
</organism>
<feature type="non-terminal residue" evidence="15">
    <location>
        <position position="1"/>
    </location>
</feature>
<dbReference type="PANTHER" id="PTHR31996:SF2">
    <property type="entry name" value="COILED-COIL DOMAIN-CONTAINING PROTEIN 115"/>
    <property type="match status" value="1"/>
</dbReference>
<accession>A7T701</accession>
<evidence type="ECO:0000256" key="1">
    <source>
        <dbReference type="ARBA" id="ARBA00004177"/>
    </source>
</evidence>
<evidence type="ECO:0000256" key="10">
    <source>
        <dbReference type="ARBA" id="ARBA00064380"/>
    </source>
</evidence>
<dbReference type="OrthoDB" id="408631at2759"/>
<dbReference type="OMA" id="ARFAMGN"/>
<keyword evidence="5" id="KW-0256">Endoplasmic reticulum</keyword>
<evidence type="ECO:0000256" key="4">
    <source>
        <dbReference type="ARBA" id="ARBA00022753"/>
    </source>
</evidence>
<comment type="subunit">
    <text evidence="10">Accessory component of the multisubunit proton-transporting vacuolar (V)-ATPase protein pump.</text>
</comment>